<dbReference type="SMART" id="SM00361">
    <property type="entry name" value="RRM_1"/>
    <property type="match status" value="2"/>
</dbReference>
<dbReference type="OMA" id="FHLPPDW"/>
<evidence type="ECO:0000256" key="2">
    <source>
        <dbReference type="PROSITE-ProRule" id="PRU00176"/>
    </source>
</evidence>
<dbReference type="Pfam" id="PF00076">
    <property type="entry name" value="RRM_1"/>
    <property type="match status" value="3"/>
</dbReference>
<dbReference type="Proteomes" id="UP000694843">
    <property type="component" value="Unplaced"/>
</dbReference>
<evidence type="ECO:0000256" key="1">
    <source>
        <dbReference type="ARBA" id="ARBA00022884"/>
    </source>
</evidence>
<dbReference type="SMART" id="SM00360">
    <property type="entry name" value="RRM"/>
    <property type="match status" value="3"/>
</dbReference>
<dbReference type="GO" id="GO:0000184">
    <property type="term" value="P:nuclear-transcribed mRNA catabolic process, nonsense-mediated decay"/>
    <property type="evidence" value="ECO:0007669"/>
    <property type="project" value="TreeGrafter"/>
</dbReference>
<dbReference type="PROSITE" id="PS51257">
    <property type="entry name" value="PROKAR_LIPOPROTEIN"/>
    <property type="match status" value="1"/>
</dbReference>
<feature type="domain" description="RRM" evidence="4">
    <location>
        <begin position="356"/>
        <end position="434"/>
    </location>
</feature>
<dbReference type="GO" id="GO:0003729">
    <property type="term" value="F:mRNA binding"/>
    <property type="evidence" value="ECO:0007669"/>
    <property type="project" value="InterPro"/>
</dbReference>
<dbReference type="InterPro" id="IPR012677">
    <property type="entry name" value="Nucleotide-bd_a/b_plait_sf"/>
</dbReference>
<dbReference type="InterPro" id="IPR050825">
    <property type="entry name" value="RBM42_RBP45_47-like"/>
</dbReference>
<name>A0A8B7PFM9_HYAAZ</name>
<dbReference type="SUPFAM" id="SSF54928">
    <property type="entry name" value="RNA-binding domain, RBD"/>
    <property type="match status" value="3"/>
</dbReference>
<evidence type="ECO:0000313" key="5">
    <source>
        <dbReference type="Proteomes" id="UP000694843"/>
    </source>
</evidence>
<dbReference type="PANTHER" id="PTHR47640:SF5">
    <property type="entry name" value="RRM DOMAIN-CONTAINING PROTEIN"/>
    <property type="match status" value="1"/>
</dbReference>
<dbReference type="FunFam" id="3.30.70.330:FF:000317">
    <property type="entry name" value="Rox8, isoform B"/>
    <property type="match status" value="1"/>
</dbReference>
<dbReference type="RefSeq" id="XP_018024938.2">
    <property type="nucleotide sequence ID" value="XM_018169449.2"/>
</dbReference>
<gene>
    <name evidence="6" type="primary">LOC108680576</name>
</gene>
<reference evidence="6" key="1">
    <citation type="submission" date="2025-08" db="UniProtKB">
        <authorList>
            <consortium name="RefSeq"/>
        </authorList>
    </citation>
    <scope>IDENTIFICATION</scope>
    <source>
        <tissue evidence="6">Whole organism</tissue>
    </source>
</reference>
<accession>A0A8B7PFM9</accession>
<keyword evidence="5" id="KW-1185">Reference proteome</keyword>
<sequence length="682" mass="73132">MVKTSSNNLWGMATACIVGPSHPHTIHQSAHTTHHQLLTALLPHNAHIPHLNLQHFTPGLTPHLSILHEATRNHIQLALHAPSPTTISLPSGVQFSLPPATAQQQISLPAPSQLSLAGAAPLNFPPPTPQLALPAPPPAAPQQISLPSNGLHGSAPPASSSRAAAPPAATVKPQTSSASPASSVALSSASTPTVSVRPATHEPSELRTLYVGNLDNSASEELLMAVFSHIGPVRSCKLIHEAGNDPYCFVEFADRASAENALHTMNKRLCLGKEMKINWATSPGTQGKVDTSTAVICGDHIVHTNPHCLPPHTQVITSPQTQVMGLPQHSQYHLTPQDISRVVAPRYRSQELTEHYHIFVGDLSPEIETFSLREAFAPFGEISDCRVVRDPHTLKSKGYGFVSFIKKADAETAITNMNGQWIGNRNIRTNWATRKPPAPKTSDANQKPLTFDDVYNQSSPTNCTVYCGGITNGLSEELMQKTFSIYGSIQEIRVFKDKGYAFVRFSTKESATHAIVSVHNNEINGQPVKCSWGKESGDPNNTPVTTQVMTLTDVSECLSLQPLPGSQYPYNYPTGQMGYWYPQGYPTAAQVQGQQFLGMQGFTYGQYGYQQGMAGMAGVPTAATAWQGVPQPQIPSAAAAAAAAGQMAQLQQPPSMVGAYPVQQFQLSTPYIIGGAPGTLVQ</sequence>
<dbReference type="AlphaFoldDB" id="A0A8B7PFM9"/>
<evidence type="ECO:0000313" key="6">
    <source>
        <dbReference type="RefSeq" id="XP_018024938.2"/>
    </source>
</evidence>
<protein>
    <submittedName>
        <fullName evidence="6">Cytotoxic granule associated RNA binding protein TIA1</fullName>
    </submittedName>
</protein>
<feature type="region of interest" description="Disordered" evidence="3">
    <location>
        <begin position="118"/>
        <end position="202"/>
    </location>
</feature>
<feature type="domain" description="RRM" evidence="4">
    <location>
        <begin position="207"/>
        <end position="282"/>
    </location>
</feature>
<evidence type="ECO:0000256" key="3">
    <source>
        <dbReference type="SAM" id="MobiDB-lite"/>
    </source>
</evidence>
<dbReference type="OrthoDB" id="439808at2759"/>
<dbReference type="PROSITE" id="PS50102">
    <property type="entry name" value="RRM"/>
    <property type="match status" value="3"/>
</dbReference>
<feature type="domain" description="RRM" evidence="4">
    <location>
        <begin position="463"/>
        <end position="535"/>
    </location>
</feature>
<proteinExistence type="predicted"/>
<organism evidence="5 6">
    <name type="scientific">Hyalella azteca</name>
    <name type="common">Amphipod</name>
    <dbReference type="NCBI Taxonomy" id="294128"/>
    <lineage>
        <taxon>Eukaryota</taxon>
        <taxon>Metazoa</taxon>
        <taxon>Ecdysozoa</taxon>
        <taxon>Arthropoda</taxon>
        <taxon>Crustacea</taxon>
        <taxon>Multicrustacea</taxon>
        <taxon>Malacostraca</taxon>
        <taxon>Eumalacostraca</taxon>
        <taxon>Peracarida</taxon>
        <taxon>Amphipoda</taxon>
        <taxon>Senticaudata</taxon>
        <taxon>Talitrida</taxon>
        <taxon>Talitroidea</taxon>
        <taxon>Hyalellidae</taxon>
        <taxon>Hyalella</taxon>
    </lineage>
</organism>
<dbReference type="Gene3D" id="3.30.70.330">
    <property type="match status" value="3"/>
</dbReference>
<keyword evidence="1 2" id="KW-0694">RNA-binding</keyword>
<dbReference type="GO" id="GO:0010494">
    <property type="term" value="C:cytoplasmic stress granule"/>
    <property type="evidence" value="ECO:0007669"/>
    <property type="project" value="TreeGrafter"/>
</dbReference>
<dbReference type="CDD" id="cd12354">
    <property type="entry name" value="RRM3_TIA1_like"/>
    <property type="match status" value="1"/>
</dbReference>
<evidence type="ECO:0000259" key="4">
    <source>
        <dbReference type="PROSITE" id="PS50102"/>
    </source>
</evidence>
<feature type="compositionally biased region" description="Low complexity" evidence="3">
    <location>
        <begin position="154"/>
        <end position="196"/>
    </location>
</feature>
<dbReference type="InterPro" id="IPR035979">
    <property type="entry name" value="RBD_domain_sf"/>
</dbReference>
<feature type="compositionally biased region" description="Pro residues" evidence="3">
    <location>
        <begin position="123"/>
        <end position="140"/>
    </location>
</feature>
<dbReference type="KEGG" id="hazt:108680576"/>
<dbReference type="PANTHER" id="PTHR47640">
    <property type="entry name" value="TRNA SELENOCYSTEINE 1-ASSOCIATED PROTEIN 1-RELATED-RELATED"/>
    <property type="match status" value="1"/>
</dbReference>
<dbReference type="InterPro" id="IPR003954">
    <property type="entry name" value="RRM_euk-type"/>
</dbReference>
<dbReference type="GO" id="GO:0043488">
    <property type="term" value="P:regulation of mRNA stability"/>
    <property type="evidence" value="ECO:0007669"/>
    <property type="project" value="TreeGrafter"/>
</dbReference>
<dbReference type="FunFam" id="3.30.70.330:FF:000419">
    <property type="entry name" value="CLUMA_CG006354, isoform A"/>
    <property type="match status" value="1"/>
</dbReference>
<dbReference type="GeneID" id="108680576"/>
<dbReference type="InterPro" id="IPR000504">
    <property type="entry name" value="RRM_dom"/>
</dbReference>
<dbReference type="GO" id="GO:0034063">
    <property type="term" value="P:stress granule assembly"/>
    <property type="evidence" value="ECO:0007669"/>
    <property type="project" value="TreeGrafter"/>
</dbReference>
<dbReference type="CDD" id="cd12353">
    <property type="entry name" value="RRM2_TIA1_like"/>
    <property type="match status" value="1"/>
</dbReference>